<dbReference type="InterPro" id="IPR013783">
    <property type="entry name" value="Ig-like_fold"/>
</dbReference>
<feature type="compositionally biased region" description="Low complexity" evidence="1">
    <location>
        <begin position="624"/>
        <end position="640"/>
    </location>
</feature>
<evidence type="ECO:0008006" key="5">
    <source>
        <dbReference type="Google" id="ProtNLM"/>
    </source>
</evidence>
<evidence type="ECO:0000256" key="2">
    <source>
        <dbReference type="SAM" id="SignalP"/>
    </source>
</evidence>
<organism evidence="3 4">
    <name type="scientific">Shewanella denitrificans (strain OS217 / ATCC BAA-1090 / DSM 15013)</name>
    <dbReference type="NCBI Taxonomy" id="318161"/>
    <lineage>
        <taxon>Bacteria</taxon>
        <taxon>Pseudomonadati</taxon>
        <taxon>Pseudomonadota</taxon>
        <taxon>Gammaproteobacteria</taxon>
        <taxon>Alteromonadales</taxon>
        <taxon>Shewanellaceae</taxon>
        <taxon>Shewanella</taxon>
    </lineage>
</organism>
<dbReference type="Gene3D" id="2.60.40.3010">
    <property type="match status" value="1"/>
</dbReference>
<dbReference type="OrthoDB" id="5803286at2"/>
<dbReference type="Gene3D" id="2.60.40.10">
    <property type="entry name" value="Immunoglobulins"/>
    <property type="match status" value="1"/>
</dbReference>
<name>Q12NP8_SHEDO</name>
<feature type="region of interest" description="Disordered" evidence="1">
    <location>
        <begin position="624"/>
        <end position="662"/>
    </location>
</feature>
<keyword evidence="2" id="KW-0732">Signal</keyword>
<dbReference type="AlphaFoldDB" id="Q12NP8"/>
<dbReference type="STRING" id="318161.Sden_1644"/>
<accession>Q12NP8</accession>
<dbReference type="eggNOG" id="ENOG502Z80B">
    <property type="taxonomic scope" value="Bacteria"/>
</dbReference>
<sequence>MDIQYKRVLAGSLCCMTLLSACGGGGSDGTAPVAPPVITPPTTLPPVSSCTASNQLQTVTTGTDLSFMIESHYQVGQSAMILAKLTNRNTAGLRFSWQQTAGPALALASVNSPLLAFDLIEAGSYEFTLTTQVQSTNQQFASAAVQINVDASQSNQLNVRLDHQVVENNDISLRLGRKNNQAIGNISWCQASGPTVSLNLDDKEKPLFTAPNVNQDEVIHLIASGEFGGESLTDDVYLLATQESSISSSYFDTPVARTHSYTQSSYSQILTGCVYSNQLVNACNVMTRLPLIGQVSPNASRAAIMDRVVVSHDWMGKNFEAFLTQVDMNSDFAKLLQSVTAIVISYDIRPSFYWVVTGAIYLDPENLWLTPAQRDTINEAADYRSDFGKELNFLMPWRYVKNNQYASQSFAKTQRQPRTIADLTPSLASLLYHELAHANDFFPRSVHSNIQGPTLLDDFSRRNNAKALISDQLSANFPLLSQQMYALAKVSFKGDTATSLDKSYQSSDVASFFAPDKANDYYAYTSTREDAAMLFEEAMMSYRLGIRRDVAVTDKPANASADTIVVAFGQRGRIADPSIKSRVSYVLDNMMPELNSQTVLAALPPVQQMTVGQSWAANLSLSNPSPANAKAAKTSADAQQPLTERVNNMPLQLSGDHHGKAQ</sequence>
<feature type="signal peptide" evidence="2">
    <location>
        <begin position="1"/>
        <end position="21"/>
    </location>
</feature>
<gene>
    <name evidence="3" type="ordered locus">Sden_1644</name>
</gene>
<dbReference type="HOGENOM" id="CLU_028254_0_0_6"/>
<dbReference type="EMBL" id="CP000302">
    <property type="protein sequence ID" value="ABE54928.1"/>
    <property type="molecule type" value="Genomic_DNA"/>
</dbReference>
<evidence type="ECO:0000256" key="1">
    <source>
        <dbReference type="SAM" id="MobiDB-lite"/>
    </source>
</evidence>
<proteinExistence type="predicted"/>
<dbReference type="KEGG" id="sdn:Sden_1644"/>
<keyword evidence="4" id="KW-1185">Reference proteome</keyword>
<dbReference type="RefSeq" id="WP_011496086.1">
    <property type="nucleotide sequence ID" value="NC_007954.1"/>
</dbReference>
<protein>
    <recommendedName>
        <fullName evidence="5">Lipoprotein</fullName>
    </recommendedName>
</protein>
<dbReference type="PROSITE" id="PS51257">
    <property type="entry name" value="PROKAR_LIPOPROTEIN"/>
    <property type="match status" value="1"/>
</dbReference>
<dbReference type="Proteomes" id="UP000001982">
    <property type="component" value="Chromosome"/>
</dbReference>
<feature type="compositionally biased region" description="Polar residues" evidence="1">
    <location>
        <begin position="641"/>
        <end position="651"/>
    </location>
</feature>
<evidence type="ECO:0000313" key="3">
    <source>
        <dbReference type="EMBL" id="ABE54928.1"/>
    </source>
</evidence>
<feature type="chain" id="PRO_5004181343" description="Lipoprotein" evidence="2">
    <location>
        <begin position="22"/>
        <end position="662"/>
    </location>
</feature>
<reference evidence="3 4" key="1">
    <citation type="submission" date="2006-03" db="EMBL/GenBank/DDBJ databases">
        <title>Complete sequence of Shewanella denitrificans OS217.</title>
        <authorList>
            <consortium name="US DOE Joint Genome Institute"/>
            <person name="Copeland A."/>
            <person name="Lucas S."/>
            <person name="Lapidus A."/>
            <person name="Barry K."/>
            <person name="Detter J.C."/>
            <person name="Glavina del Rio T."/>
            <person name="Hammon N."/>
            <person name="Israni S."/>
            <person name="Dalin E."/>
            <person name="Tice H."/>
            <person name="Pitluck S."/>
            <person name="Brettin T."/>
            <person name="Bruce D."/>
            <person name="Han C."/>
            <person name="Tapia R."/>
            <person name="Gilna P."/>
            <person name="Kiss H."/>
            <person name="Schmutz J."/>
            <person name="Larimer F."/>
            <person name="Land M."/>
            <person name="Hauser L."/>
            <person name="Kyrpides N."/>
            <person name="Lykidis A."/>
            <person name="Richardson P."/>
        </authorList>
    </citation>
    <scope>NUCLEOTIDE SEQUENCE [LARGE SCALE GENOMIC DNA]</scope>
    <source>
        <strain evidence="4">OS217 / ATCC BAA-1090 / DSM 15013</strain>
    </source>
</reference>
<evidence type="ECO:0000313" key="4">
    <source>
        <dbReference type="Proteomes" id="UP000001982"/>
    </source>
</evidence>